<evidence type="ECO:0000256" key="2">
    <source>
        <dbReference type="ARBA" id="ARBA00023043"/>
    </source>
</evidence>
<proteinExistence type="predicted"/>
<dbReference type="Proteomes" id="UP000198881">
    <property type="component" value="Unassembled WGS sequence"/>
</dbReference>
<keyword evidence="2 3" id="KW-0040">ANK repeat</keyword>
<evidence type="ECO:0000313" key="4">
    <source>
        <dbReference type="EMBL" id="SFV20601.1"/>
    </source>
</evidence>
<dbReference type="STRING" id="574650.SAMN04487966_101469"/>
<dbReference type="OrthoDB" id="306540at2"/>
<dbReference type="SMART" id="SM00248">
    <property type="entry name" value="ANK"/>
    <property type="match status" value="2"/>
</dbReference>
<reference evidence="4 5" key="1">
    <citation type="submission" date="2016-10" db="EMBL/GenBank/DDBJ databases">
        <authorList>
            <person name="de Groot N.N."/>
        </authorList>
    </citation>
    <scope>NUCLEOTIDE SEQUENCE [LARGE SCALE GENOMIC DNA]</scope>
    <source>
        <strain evidence="4 5">CGMCC 1.7054</strain>
    </source>
</reference>
<protein>
    <submittedName>
        <fullName evidence="4">Uncharacterized protein</fullName>
    </submittedName>
</protein>
<dbReference type="EMBL" id="FPCG01000001">
    <property type="protein sequence ID" value="SFV20601.1"/>
    <property type="molecule type" value="Genomic_DNA"/>
</dbReference>
<name>A0A1I7MF96_9MICC</name>
<gene>
    <name evidence="4" type="ORF">SAMN04487966_101469</name>
</gene>
<dbReference type="InterPro" id="IPR036770">
    <property type="entry name" value="Ankyrin_rpt-contain_sf"/>
</dbReference>
<evidence type="ECO:0000256" key="3">
    <source>
        <dbReference type="PROSITE-ProRule" id="PRU00023"/>
    </source>
</evidence>
<dbReference type="PANTHER" id="PTHR24171">
    <property type="entry name" value="ANKYRIN REPEAT DOMAIN-CONTAINING PROTEIN 39-RELATED"/>
    <property type="match status" value="1"/>
</dbReference>
<dbReference type="RefSeq" id="WP_091693707.1">
    <property type="nucleotide sequence ID" value="NZ_FPCG01000001.1"/>
</dbReference>
<sequence length="139" mass="15198">MSEQTPPPLTDEQIEFLNSVFDMARDGRTDEVTSVIDQGIPVDLTDHKGDTLLILATYNGHPDLVLELLKRGADVHRVNARGQSALTCAVFVQDERSTRALLEAGADPDAGAQSPRAVVEMFGLDAMRALLDHRRESSE</sequence>
<dbReference type="Pfam" id="PF12796">
    <property type="entry name" value="Ank_2"/>
    <property type="match status" value="1"/>
</dbReference>
<dbReference type="PROSITE" id="PS50297">
    <property type="entry name" value="ANK_REP_REGION"/>
    <property type="match status" value="1"/>
</dbReference>
<dbReference type="AlphaFoldDB" id="A0A1I7MF96"/>
<evidence type="ECO:0000313" key="5">
    <source>
        <dbReference type="Proteomes" id="UP000198881"/>
    </source>
</evidence>
<dbReference type="SUPFAM" id="SSF48403">
    <property type="entry name" value="Ankyrin repeat"/>
    <property type="match status" value="1"/>
</dbReference>
<dbReference type="Gene3D" id="1.25.40.20">
    <property type="entry name" value="Ankyrin repeat-containing domain"/>
    <property type="match status" value="1"/>
</dbReference>
<feature type="repeat" description="ANK" evidence="3">
    <location>
        <begin position="48"/>
        <end position="80"/>
    </location>
</feature>
<evidence type="ECO:0000256" key="1">
    <source>
        <dbReference type="ARBA" id="ARBA00022737"/>
    </source>
</evidence>
<dbReference type="InterPro" id="IPR002110">
    <property type="entry name" value="Ankyrin_rpt"/>
</dbReference>
<organism evidence="4 5">
    <name type="scientific">Micrococcus terreus</name>
    <dbReference type="NCBI Taxonomy" id="574650"/>
    <lineage>
        <taxon>Bacteria</taxon>
        <taxon>Bacillati</taxon>
        <taxon>Actinomycetota</taxon>
        <taxon>Actinomycetes</taxon>
        <taxon>Micrococcales</taxon>
        <taxon>Micrococcaceae</taxon>
        <taxon>Micrococcus</taxon>
    </lineage>
</organism>
<keyword evidence="1" id="KW-0677">Repeat</keyword>
<keyword evidence="5" id="KW-1185">Reference proteome</keyword>
<dbReference type="PROSITE" id="PS50088">
    <property type="entry name" value="ANK_REPEAT"/>
    <property type="match status" value="1"/>
</dbReference>
<accession>A0A1I7MF96</accession>